<sequence length="212" mass="23677">MSGNGVTGKLSHLQNKKKQAARSELDNLRMLDPDNNVPLEEQYDILTEEEQKRLLEKLVVENEADIKTFSTFLKMPTVAILVMNLVFIYNYATGGLGSSAHMNGAKLPVVGVSIYSEHPVVGTELSVVILQFAFYLLSTERWDSITKAALGIFMAAGSVHAVTCRKSGIFEFIWWLLPVLNLAIASYAQLNMRRSRQDIEKLAKKTYHVKSA</sequence>
<organism evidence="1 2">
    <name type="scientific">Kickxella alabastrina</name>
    <dbReference type="NCBI Taxonomy" id="61397"/>
    <lineage>
        <taxon>Eukaryota</taxon>
        <taxon>Fungi</taxon>
        <taxon>Fungi incertae sedis</taxon>
        <taxon>Zoopagomycota</taxon>
        <taxon>Kickxellomycotina</taxon>
        <taxon>Kickxellomycetes</taxon>
        <taxon>Kickxellales</taxon>
        <taxon>Kickxellaceae</taxon>
        <taxon>Kickxella</taxon>
    </lineage>
</organism>
<dbReference type="EMBL" id="JANBPG010002227">
    <property type="protein sequence ID" value="KAJ1886574.1"/>
    <property type="molecule type" value="Genomic_DNA"/>
</dbReference>
<evidence type="ECO:0000313" key="1">
    <source>
        <dbReference type="EMBL" id="KAJ1886574.1"/>
    </source>
</evidence>
<accession>A0ACC1I6R9</accession>
<proteinExistence type="predicted"/>
<name>A0ACC1I6R9_9FUNG</name>
<evidence type="ECO:0000313" key="2">
    <source>
        <dbReference type="Proteomes" id="UP001150581"/>
    </source>
</evidence>
<gene>
    <name evidence="1" type="ORF">LPJ66_009563</name>
</gene>
<protein>
    <submittedName>
        <fullName evidence="1">Uncharacterized protein</fullName>
    </submittedName>
</protein>
<dbReference type="Proteomes" id="UP001150581">
    <property type="component" value="Unassembled WGS sequence"/>
</dbReference>
<reference evidence="1" key="1">
    <citation type="submission" date="2022-07" db="EMBL/GenBank/DDBJ databases">
        <title>Phylogenomic reconstructions and comparative analyses of Kickxellomycotina fungi.</title>
        <authorList>
            <person name="Reynolds N.K."/>
            <person name="Stajich J.E."/>
            <person name="Barry K."/>
            <person name="Grigoriev I.V."/>
            <person name="Crous P."/>
            <person name="Smith M.E."/>
        </authorList>
    </citation>
    <scope>NUCLEOTIDE SEQUENCE</scope>
    <source>
        <strain evidence="1">Benny 63K</strain>
    </source>
</reference>
<keyword evidence="2" id="KW-1185">Reference proteome</keyword>
<comment type="caution">
    <text evidence="1">The sequence shown here is derived from an EMBL/GenBank/DDBJ whole genome shotgun (WGS) entry which is preliminary data.</text>
</comment>